<sequence length="175" mass="19620">MARVSSNGVRLDPYLNSKFRILIDGKTVAGVSKVSALKRTIEVVEHRSGGDPSTSYKMAGLAKHEPITAERGITHAVEFEQWANKAWNIRNDFGEEVSLDDFRKNIQLEMYNEAGQLVMRYNIYNAWVSEFQQTPELDAGASAIAIESIKIEHEGFVRDYDVTPPTEPAFTDPAQ</sequence>
<name>A0A058ZR20_9RHOB</name>
<dbReference type="EMBL" id="AQQY01000001">
    <property type="protein sequence ID" value="KCV83670.1"/>
    <property type="molecule type" value="Genomic_DNA"/>
</dbReference>
<accession>A0A058ZR20</accession>
<organism evidence="1 2">
    <name type="scientific">Actibacterium atlanticum</name>
    <dbReference type="NCBI Taxonomy" id="1461693"/>
    <lineage>
        <taxon>Bacteria</taxon>
        <taxon>Pseudomonadati</taxon>
        <taxon>Pseudomonadota</taxon>
        <taxon>Alphaproteobacteria</taxon>
        <taxon>Rhodobacterales</taxon>
        <taxon>Roseobacteraceae</taxon>
        <taxon>Actibacterium</taxon>
    </lineage>
</organism>
<protein>
    <submittedName>
        <fullName evidence="1">Phage tail region protein</fullName>
    </submittedName>
</protein>
<gene>
    <name evidence="1" type="ORF">ATO10_02880</name>
</gene>
<dbReference type="GO" id="GO:0005198">
    <property type="term" value="F:structural molecule activity"/>
    <property type="evidence" value="ECO:0007669"/>
    <property type="project" value="InterPro"/>
</dbReference>
<dbReference type="OrthoDB" id="9790161at2"/>
<evidence type="ECO:0000313" key="1">
    <source>
        <dbReference type="EMBL" id="KCV83670.1"/>
    </source>
</evidence>
<proteinExistence type="predicted"/>
<dbReference type="RefSeq" id="WP_035247740.1">
    <property type="nucleotide sequence ID" value="NZ_AQQY01000001.1"/>
</dbReference>
<dbReference type="AlphaFoldDB" id="A0A058ZR20"/>
<dbReference type="InterPro" id="IPR010667">
    <property type="entry name" value="Phage_T4_Gp19"/>
</dbReference>
<dbReference type="Proteomes" id="UP000024836">
    <property type="component" value="Unassembled WGS sequence"/>
</dbReference>
<dbReference type="PANTHER" id="PTHR38009:SF1">
    <property type="entry name" value="CONSERVED HYPOTHETICAL PHAGE TAIL PROTEIN"/>
    <property type="match status" value="1"/>
</dbReference>
<dbReference type="Pfam" id="PF06841">
    <property type="entry name" value="Phage_T4_gp19"/>
    <property type="match status" value="1"/>
</dbReference>
<dbReference type="InterPro" id="IPR011747">
    <property type="entry name" value="CHP02241"/>
</dbReference>
<comment type="caution">
    <text evidence="1">The sequence shown here is derived from an EMBL/GenBank/DDBJ whole genome shotgun (WGS) entry which is preliminary data.</text>
</comment>
<evidence type="ECO:0000313" key="2">
    <source>
        <dbReference type="Proteomes" id="UP000024836"/>
    </source>
</evidence>
<dbReference type="STRING" id="1461693.ATO10_02880"/>
<reference evidence="1 2" key="1">
    <citation type="submission" date="2013-04" db="EMBL/GenBank/DDBJ databases">
        <title>Shimia sp. 22II-S11-Z10 Genome Sequencing.</title>
        <authorList>
            <person name="Lai Q."/>
            <person name="Li G."/>
            <person name="Shao Z."/>
        </authorList>
    </citation>
    <scope>NUCLEOTIDE SEQUENCE [LARGE SCALE GENOMIC DNA]</scope>
    <source>
        <strain evidence="2">22II-S11-Z10</strain>
    </source>
</reference>
<keyword evidence="2" id="KW-1185">Reference proteome</keyword>
<dbReference type="eggNOG" id="ENOG502Z7JZ">
    <property type="taxonomic scope" value="Bacteria"/>
</dbReference>
<dbReference type="PANTHER" id="PTHR38009">
    <property type="entry name" value="CONSERVED HYPOTHETICAL PHAGE TAIL PROTEIN"/>
    <property type="match status" value="1"/>
</dbReference>
<dbReference type="NCBIfam" id="TIGR02241">
    <property type="entry name" value="conserved hypothetical phage tail region protein"/>
    <property type="match status" value="1"/>
</dbReference>